<dbReference type="Proteomes" id="UP000216063">
    <property type="component" value="Unassembled WGS sequence"/>
</dbReference>
<protein>
    <recommendedName>
        <fullName evidence="1">IrrE N-terminal-like domain-containing protein</fullName>
    </recommendedName>
</protein>
<feature type="domain" description="IrrE N-terminal-like" evidence="1">
    <location>
        <begin position="99"/>
        <end position="202"/>
    </location>
</feature>
<dbReference type="PANTHER" id="PTHR43236:SF2">
    <property type="entry name" value="BLL0069 PROTEIN"/>
    <property type="match status" value="1"/>
</dbReference>
<dbReference type="EMBL" id="NOZR01000023">
    <property type="protein sequence ID" value="OYN76234.1"/>
    <property type="molecule type" value="Genomic_DNA"/>
</dbReference>
<evidence type="ECO:0000259" key="1">
    <source>
        <dbReference type="Pfam" id="PF06114"/>
    </source>
</evidence>
<dbReference type="InterPro" id="IPR010359">
    <property type="entry name" value="IrrE_HExxH"/>
</dbReference>
<proteinExistence type="predicted"/>
<organism evidence="2 3">
    <name type="scientific">Mycolicibacterium sphagni</name>
    <dbReference type="NCBI Taxonomy" id="1786"/>
    <lineage>
        <taxon>Bacteria</taxon>
        <taxon>Bacillati</taxon>
        <taxon>Actinomycetota</taxon>
        <taxon>Actinomycetes</taxon>
        <taxon>Mycobacteriales</taxon>
        <taxon>Mycobacteriaceae</taxon>
        <taxon>Mycolicibacterium</taxon>
    </lineage>
</organism>
<dbReference type="Pfam" id="PF06114">
    <property type="entry name" value="Peptidase_M78"/>
    <property type="match status" value="1"/>
</dbReference>
<name>A0A255DAD5_9MYCO</name>
<comment type="caution">
    <text evidence="2">The sequence shown here is derived from an EMBL/GenBank/DDBJ whole genome shotgun (WGS) entry which is preliminary data.</text>
</comment>
<gene>
    <name evidence="2" type="ORF">CG716_23115</name>
</gene>
<dbReference type="AlphaFoldDB" id="A0A255DAD5"/>
<accession>A0A255DAD5</accession>
<reference evidence="2 3" key="1">
    <citation type="submission" date="2017-07" db="EMBL/GenBank/DDBJ databases">
        <title>The new phylogeny of genus Mycobacterium.</title>
        <authorList>
            <person name="Tortoli E."/>
            <person name="Trovato A."/>
            <person name="Cirillo D.M."/>
        </authorList>
    </citation>
    <scope>NUCLEOTIDE SEQUENCE [LARGE SCALE GENOMIC DNA]</scope>
    <source>
        <strain evidence="2 3">ATCC 33027</strain>
    </source>
</reference>
<evidence type="ECO:0000313" key="3">
    <source>
        <dbReference type="Proteomes" id="UP000216063"/>
    </source>
</evidence>
<dbReference type="PANTHER" id="PTHR43236">
    <property type="entry name" value="ANTITOXIN HIGA1"/>
    <property type="match status" value="1"/>
</dbReference>
<keyword evidence="3" id="KW-1185">Reference proteome</keyword>
<dbReference type="Gene3D" id="1.10.10.2910">
    <property type="match status" value="1"/>
</dbReference>
<dbReference type="InterPro" id="IPR052345">
    <property type="entry name" value="Rad_response_metalloprotease"/>
</dbReference>
<sequence length="317" mass="35568">MKSVLFQEQRSTLFLKGNEVQFFENRSEMLSEFEQMHAASPGRSDAAVVVAMVQETLRDLDLSPPVDHNIVASYRGVLRIDYADHVWAGYIAPAPYDAGLVISVRSSDPWGRQRFTIFHEVLHTYMQGFYLQPQYRCEPGARPVGTEHDPELEALCDQGAAEMLMPREAFLADLEGNSLNLTLVDDLADRYEASRAATASRICALSPSKTLYVSFSEMSTPRDPFSPPKLRVESCFSRGDWSYVPRFKSVKPGGVFDRAWNGELVDETVYLDELTRNPLGWAHVSARRSDYVSSEGVQMRVKALITQIDSVGRRGAS</sequence>
<evidence type="ECO:0000313" key="2">
    <source>
        <dbReference type="EMBL" id="OYN76234.1"/>
    </source>
</evidence>